<keyword evidence="4" id="KW-0479">Metal-binding</keyword>
<dbReference type="PROSITE" id="PS50305">
    <property type="entry name" value="SIRTUIN"/>
    <property type="match status" value="1"/>
</dbReference>
<feature type="region of interest" description="Disordered" evidence="5">
    <location>
        <begin position="479"/>
        <end position="567"/>
    </location>
</feature>
<dbReference type="GO" id="GO:0005634">
    <property type="term" value="C:nucleus"/>
    <property type="evidence" value="ECO:0007669"/>
    <property type="project" value="TreeGrafter"/>
</dbReference>
<dbReference type="SUPFAM" id="SSF52467">
    <property type="entry name" value="DHS-like NAD/FAD-binding domain"/>
    <property type="match status" value="1"/>
</dbReference>
<feature type="region of interest" description="Disordered" evidence="5">
    <location>
        <begin position="1"/>
        <end position="58"/>
    </location>
</feature>
<feature type="compositionally biased region" description="Low complexity" evidence="5">
    <location>
        <begin position="605"/>
        <end position="617"/>
    </location>
</feature>
<protein>
    <recommendedName>
        <fullName evidence="6">Deacetylase sirtuin-type domain-containing protein</fullName>
    </recommendedName>
</protein>
<keyword evidence="3" id="KW-0520">NAD</keyword>
<dbReference type="GO" id="GO:0000122">
    <property type="term" value="P:negative regulation of transcription by RNA polymerase II"/>
    <property type="evidence" value="ECO:0007669"/>
    <property type="project" value="TreeGrafter"/>
</dbReference>
<dbReference type="GO" id="GO:0006282">
    <property type="term" value="P:regulation of DNA repair"/>
    <property type="evidence" value="ECO:0007669"/>
    <property type="project" value="TreeGrafter"/>
</dbReference>
<evidence type="ECO:0000256" key="3">
    <source>
        <dbReference type="ARBA" id="ARBA00023027"/>
    </source>
</evidence>
<dbReference type="Pfam" id="PF02146">
    <property type="entry name" value="SIR2"/>
    <property type="match status" value="1"/>
</dbReference>
<dbReference type="PANTHER" id="PTHR11085:SF15">
    <property type="entry name" value="NAD-DEPENDENT HISTONE DEACETYLASE HST4"/>
    <property type="match status" value="1"/>
</dbReference>
<name>A0AAV9JF64_9PEZI</name>
<feature type="compositionally biased region" description="Acidic residues" evidence="5">
    <location>
        <begin position="378"/>
        <end position="391"/>
    </location>
</feature>
<feature type="region of interest" description="Disordered" evidence="5">
    <location>
        <begin position="378"/>
        <end position="458"/>
    </location>
</feature>
<evidence type="ECO:0000256" key="5">
    <source>
        <dbReference type="SAM" id="MobiDB-lite"/>
    </source>
</evidence>
<dbReference type="AlphaFoldDB" id="A0AAV9JF64"/>
<dbReference type="InterPro" id="IPR026591">
    <property type="entry name" value="Sirtuin_cat_small_dom_sf"/>
</dbReference>
<evidence type="ECO:0000313" key="8">
    <source>
        <dbReference type="Proteomes" id="UP001324427"/>
    </source>
</evidence>
<dbReference type="InterPro" id="IPR003000">
    <property type="entry name" value="Sirtuin"/>
</dbReference>
<feature type="binding site" evidence="4">
    <location>
        <position position="248"/>
    </location>
    <ligand>
        <name>Zn(2+)</name>
        <dbReference type="ChEBI" id="CHEBI:29105"/>
    </ligand>
</feature>
<accession>A0AAV9JF64</accession>
<dbReference type="GO" id="GO:1990414">
    <property type="term" value="P:replication-born double-strand break repair via sister chromatid exchange"/>
    <property type="evidence" value="ECO:0007669"/>
    <property type="project" value="TreeGrafter"/>
</dbReference>
<feature type="compositionally biased region" description="Polar residues" evidence="5">
    <location>
        <begin position="595"/>
        <end position="604"/>
    </location>
</feature>
<feature type="compositionally biased region" description="Polar residues" evidence="5">
    <location>
        <begin position="14"/>
        <end position="27"/>
    </location>
</feature>
<gene>
    <name evidence="7" type="ORF">LTR36_005331</name>
</gene>
<dbReference type="GO" id="GO:0017136">
    <property type="term" value="F:histone deacetylase activity, NAD-dependent"/>
    <property type="evidence" value="ECO:0007669"/>
    <property type="project" value="TreeGrafter"/>
</dbReference>
<feature type="compositionally biased region" description="Low complexity" evidence="5">
    <location>
        <begin position="541"/>
        <end position="555"/>
    </location>
</feature>
<dbReference type="InterPro" id="IPR029035">
    <property type="entry name" value="DHS-like_NAD/FAD-binding_dom"/>
</dbReference>
<feature type="binding site" evidence="4">
    <location>
        <position position="251"/>
    </location>
    <ligand>
        <name>Zn(2+)</name>
        <dbReference type="ChEBI" id="CHEBI:29105"/>
    </ligand>
</feature>
<comment type="caution">
    <text evidence="7">The sequence shown here is derived from an EMBL/GenBank/DDBJ whole genome shotgun (WGS) entry which is preliminary data.</text>
</comment>
<dbReference type="GO" id="GO:0031508">
    <property type="term" value="P:pericentric heterochromatin formation"/>
    <property type="evidence" value="ECO:0007669"/>
    <property type="project" value="TreeGrafter"/>
</dbReference>
<keyword evidence="2" id="KW-0808">Transferase</keyword>
<feature type="compositionally biased region" description="Basic and acidic residues" evidence="5">
    <location>
        <begin position="392"/>
        <end position="403"/>
    </location>
</feature>
<feature type="binding site" evidence="4">
    <location>
        <position position="227"/>
    </location>
    <ligand>
        <name>Zn(2+)</name>
        <dbReference type="ChEBI" id="CHEBI:29105"/>
    </ligand>
</feature>
<evidence type="ECO:0000256" key="4">
    <source>
        <dbReference type="PROSITE-ProRule" id="PRU00236"/>
    </source>
</evidence>
<dbReference type="EMBL" id="JAVFHQ010000030">
    <property type="protein sequence ID" value="KAK4543686.1"/>
    <property type="molecule type" value="Genomic_DNA"/>
</dbReference>
<proteinExistence type="inferred from homology"/>
<keyword evidence="4" id="KW-0862">Zinc</keyword>
<feature type="domain" description="Deacetylase sirtuin-type" evidence="6">
    <location>
        <begin position="70"/>
        <end position="384"/>
    </location>
</feature>
<feature type="compositionally biased region" description="Basic residues" evidence="5">
    <location>
        <begin position="515"/>
        <end position="524"/>
    </location>
</feature>
<dbReference type="GO" id="GO:0046872">
    <property type="term" value="F:metal ion binding"/>
    <property type="evidence" value="ECO:0007669"/>
    <property type="project" value="UniProtKB-KW"/>
</dbReference>
<dbReference type="Gene3D" id="3.40.50.1220">
    <property type="entry name" value="TPP-binding domain"/>
    <property type="match status" value="1"/>
</dbReference>
<keyword evidence="8" id="KW-1185">Reference proteome</keyword>
<sequence>MPRLNRARPEQAYPSPTASQQTSQTCSPAPDGMDASTDRDGPPPAKRRRISRDPKERTTEYLDLRSGVVEPEQQEDLDRVLNILHKRQKIVVIAGAGMSVSAGIPDFRSETGLFKTLKDDYKLKGKGQDLFDASVYKDDISTQLFHSMVSSMSRMTKAAKPTAFHHMLATMAREGRLLRLYSQNVDGLETSMEPLQTHVPLSKDAEGKWPRTVQLHGGLDKMVCTKCHELSEFDADIFDEATATPPMCPRCEEVNDIRTNHEGKRSHGVGWLRPRMVLYNEHNPDQDAIGSIMKEDLRRRPDAVIVVGTSMKIPGVKRIVKELCGIVRDRKDGGLALWINPELPQTADCPRDCFDILVQSSCDDVANHAAMRKWDDPVEQDDFSEVSEEDVERAAANKAEVHLPKTPSKPKCPLTHANLAKLASGGHVNNSFRPPPPDSTPKKAHDAGPADWSPLSSRRTSVFPSIECAAPEGDNITVAGGLLTPTKSRKSTSRKSTPAKKMATINEKLKDAAKPKKPAAKKGKSAAASKPAKRSNVKYVKPALPKSKASAKTKTQAGPKSSSISNAFTQTKAASVIAKNATKKALPSPAKSPSKLRQVSNAEPSSNTSPSKSSAFSVGQGVKRKSVSS</sequence>
<evidence type="ECO:0000256" key="2">
    <source>
        <dbReference type="ARBA" id="ARBA00022679"/>
    </source>
</evidence>
<feature type="active site" description="Proton acceptor" evidence="4">
    <location>
        <position position="216"/>
    </location>
</feature>
<evidence type="ECO:0000313" key="7">
    <source>
        <dbReference type="EMBL" id="KAK4543686.1"/>
    </source>
</evidence>
<organism evidence="7 8">
    <name type="scientific">Oleoguttula mirabilis</name>
    <dbReference type="NCBI Taxonomy" id="1507867"/>
    <lineage>
        <taxon>Eukaryota</taxon>
        <taxon>Fungi</taxon>
        <taxon>Dikarya</taxon>
        <taxon>Ascomycota</taxon>
        <taxon>Pezizomycotina</taxon>
        <taxon>Dothideomycetes</taxon>
        <taxon>Dothideomycetidae</taxon>
        <taxon>Mycosphaerellales</taxon>
        <taxon>Teratosphaeriaceae</taxon>
        <taxon>Oleoguttula</taxon>
    </lineage>
</organism>
<dbReference type="GO" id="GO:0070403">
    <property type="term" value="F:NAD+ binding"/>
    <property type="evidence" value="ECO:0007669"/>
    <property type="project" value="InterPro"/>
</dbReference>
<reference evidence="7 8" key="1">
    <citation type="submission" date="2021-11" db="EMBL/GenBank/DDBJ databases">
        <title>Black yeast isolated from Biological Soil Crust.</title>
        <authorList>
            <person name="Kurbessoian T."/>
        </authorList>
    </citation>
    <scope>NUCLEOTIDE SEQUENCE [LARGE SCALE GENOMIC DNA]</scope>
    <source>
        <strain evidence="7 8">CCFEE 5522</strain>
    </source>
</reference>
<dbReference type="InterPro" id="IPR050134">
    <property type="entry name" value="NAD-dep_sirtuin_deacylases"/>
</dbReference>
<dbReference type="InterPro" id="IPR026590">
    <property type="entry name" value="Ssirtuin_cat_dom"/>
</dbReference>
<dbReference type="GO" id="GO:0031934">
    <property type="term" value="C:mating-type region heterochromatin"/>
    <property type="evidence" value="ECO:0007669"/>
    <property type="project" value="TreeGrafter"/>
</dbReference>
<dbReference type="Gene3D" id="3.30.1600.10">
    <property type="entry name" value="SIR2/SIRT2 'Small Domain"/>
    <property type="match status" value="1"/>
</dbReference>
<comment type="similarity">
    <text evidence="1">Belongs to the sirtuin family. Class I subfamily.</text>
</comment>
<evidence type="ECO:0000259" key="6">
    <source>
        <dbReference type="PROSITE" id="PS50305"/>
    </source>
</evidence>
<feature type="compositionally biased region" description="Polar residues" evidence="5">
    <location>
        <begin position="556"/>
        <end position="567"/>
    </location>
</feature>
<dbReference type="PANTHER" id="PTHR11085">
    <property type="entry name" value="NAD-DEPENDENT PROTEIN DEACYLASE SIRTUIN-5, MITOCHONDRIAL-RELATED"/>
    <property type="match status" value="1"/>
</dbReference>
<evidence type="ECO:0000256" key="1">
    <source>
        <dbReference type="ARBA" id="ARBA00006924"/>
    </source>
</evidence>
<dbReference type="Proteomes" id="UP001324427">
    <property type="component" value="Unassembled WGS sequence"/>
</dbReference>
<feature type="binding site" evidence="4">
    <location>
        <position position="224"/>
    </location>
    <ligand>
        <name>Zn(2+)</name>
        <dbReference type="ChEBI" id="CHEBI:29105"/>
    </ligand>
</feature>
<feature type="region of interest" description="Disordered" evidence="5">
    <location>
        <begin position="579"/>
        <end position="629"/>
    </location>
</feature>